<dbReference type="OrthoDB" id="8967554at2"/>
<keyword evidence="1" id="KW-0614">Plasmid</keyword>
<accession>A0A5P2H7K4</accession>
<proteinExistence type="predicted"/>
<reference evidence="1 2" key="1">
    <citation type="submission" date="2019-09" db="EMBL/GenBank/DDBJ databases">
        <title>FDA dAtabase for Regulatory Grade micrObial Sequences (FDA-ARGOS): Supporting development and validation of Infectious Disease Dx tests.</title>
        <authorList>
            <person name="Sciortino C."/>
            <person name="Tallon L."/>
            <person name="Sadzewicz L."/>
            <person name="Vavikolanu K."/>
            <person name="Mehta A."/>
            <person name="Aluvathingal J."/>
            <person name="Nadendla S."/>
            <person name="Nandy P."/>
            <person name="Geyer C."/>
            <person name="Yan Y."/>
            <person name="Sichtig H."/>
        </authorList>
    </citation>
    <scope>NUCLEOTIDE SEQUENCE [LARGE SCALE GENOMIC DNA]</scope>
    <source>
        <strain evidence="1 2">FDAARGOS_664</strain>
        <plasmid evidence="1 2">unnamed1</plasmid>
    </source>
</reference>
<organism evidence="1 2">
    <name type="scientific">Cupriavidus pauculus</name>
    <dbReference type="NCBI Taxonomy" id="82633"/>
    <lineage>
        <taxon>Bacteria</taxon>
        <taxon>Pseudomonadati</taxon>
        <taxon>Pseudomonadota</taxon>
        <taxon>Betaproteobacteria</taxon>
        <taxon>Burkholderiales</taxon>
        <taxon>Burkholderiaceae</taxon>
        <taxon>Cupriavidus</taxon>
    </lineage>
</organism>
<dbReference type="EMBL" id="CP044066">
    <property type="protein sequence ID" value="QET03966.1"/>
    <property type="molecule type" value="Genomic_DNA"/>
</dbReference>
<dbReference type="RefSeq" id="WP_150374031.1">
    <property type="nucleotide sequence ID" value="NZ_CP044066.1"/>
</dbReference>
<sequence length="100" mass="11236">MNIVLLRNQSRALILPAGKDLLACPPVVRYWLGQPYSECVTELTPDTPMPGIFPPLVLAEVLQKGYCALDIYGVVRAFKEAPMVEAREQDARDLLRREKP</sequence>
<protein>
    <submittedName>
        <fullName evidence="1">Uncharacterized protein</fullName>
    </submittedName>
</protein>
<dbReference type="AlphaFoldDB" id="A0A5P2H7K4"/>
<geneLocation type="plasmid" evidence="1">
    <name>unnamed1</name>
</geneLocation>
<gene>
    <name evidence="1" type="ORF">FOB72_17540</name>
</gene>
<evidence type="ECO:0000313" key="2">
    <source>
        <dbReference type="Proteomes" id="UP000322822"/>
    </source>
</evidence>
<name>A0A5P2H7K4_9BURK</name>
<dbReference type="Proteomes" id="UP000322822">
    <property type="component" value="Plasmid unnamed1"/>
</dbReference>
<evidence type="ECO:0000313" key="1">
    <source>
        <dbReference type="EMBL" id="QET03966.1"/>
    </source>
</evidence>